<evidence type="ECO:0000256" key="1">
    <source>
        <dbReference type="SAM" id="SignalP"/>
    </source>
</evidence>
<dbReference type="SUPFAM" id="SSF48695">
    <property type="entry name" value="Multiheme cytochromes"/>
    <property type="match status" value="1"/>
</dbReference>
<evidence type="ECO:0000259" key="2">
    <source>
        <dbReference type="Pfam" id="PF13435"/>
    </source>
</evidence>
<proteinExistence type="predicted"/>
<sequence length="360" mass="39016" precursor="true">MLNATNLHVAAFVAASLLMLGAISQRTTVPVEALPAIQTTQAAEVQRCAECHAEICDSYLATPHLRTLRKPTDEEVFRHFAGQDVTSRGNAFAFATRDDGYALTAADRSDEKKVDWMFGSGEHAMTGVSLEVSPCGVTEIQQLNVSWFPHCNLEATPGSDHAPGKPSLGVHLNPADSLKCFECHSSQMAIDDGAIDFASLVPGISCNRCHLDAQQHAASGGSLPSGVAWDKLSALESIQRCGECHRRADEFTDDELTPDNKLLIRFAPVGLSQSPCFKAQLDDPDARRLDCVTCHDPHSPAQADTAFYTAKCNDCHGASSGGVPCPDSPRSENCMPCHMPVVQHEQLRVTDHWIRIRDDI</sequence>
<dbReference type="Proteomes" id="UP000316770">
    <property type="component" value="Chromosome"/>
</dbReference>
<dbReference type="RefSeq" id="WP_145282238.1">
    <property type="nucleotide sequence ID" value="NZ_CP036318.1"/>
</dbReference>
<dbReference type="InterPro" id="IPR023155">
    <property type="entry name" value="Cyt_c-552/4"/>
</dbReference>
<keyword evidence="1" id="KW-0732">Signal</keyword>
<reference evidence="3 4" key="1">
    <citation type="submission" date="2019-02" db="EMBL/GenBank/DDBJ databases">
        <title>Deep-cultivation of Planctomycetes and their phenomic and genomic characterization uncovers novel biology.</title>
        <authorList>
            <person name="Wiegand S."/>
            <person name="Jogler M."/>
            <person name="Boedeker C."/>
            <person name="Pinto D."/>
            <person name="Vollmers J."/>
            <person name="Rivas-Marin E."/>
            <person name="Kohn T."/>
            <person name="Peeters S.H."/>
            <person name="Heuer A."/>
            <person name="Rast P."/>
            <person name="Oberbeckmann S."/>
            <person name="Bunk B."/>
            <person name="Jeske O."/>
            <person name="Meyerdierks A."/>
            <person name="Storesund J.E."/>
            <person name="Kallscheuer N."/>
            <person name="Luecker S."/>
            <person name="Lage O.M."/>
            <person name="Pohl T."/>
            <person name="Merkel B.J."/>
            <person name="Hornburger P."/>
            <person name="Mueller R.-W."/>
            <person name="Bruemmer F."/>
            <person name="Labrenz M."/>
            <person name="Spormann A.M."/>
            <person name="Op den Camp H."/>
            <person name="Overmann J."/>
            <person name="Amann R."/>
            <person name="Jetten M.S.M."/>
            <person name="Mascher T."/>
            <person name="Medema M.H."/>
            <person name="Devos D.P."/>
            <person name="Kaster A.-K."/>
            <person name="Ovreas L."/>
            <person name="Rohde M."/>
            <person name="Galperin M.Y."/>
            <person name="Jogler C."/>
        </authorList>
    </citation>
    <scope>NUCLEOTIDE SEQUENCE [LARGE SCALE GENOMIC DNA]</scope>
    <source>
        <strain evidence="3 4">Mal33</strain>
    </source>
</reference>
<feature type="domain" description="Cytochrome c-552/4" evidence="2">
    <location>
        <begin position="176"/>
        <end position="210"/>
    </location>
</feature>
<name>A0A518ING7_9BACT</name>
<dbReference type="EMBL" id="CP036318">
    <property type="protein sequence ID" value="QDV54631.1"/>
    <property type="molecule type" value="Genomic_DNA"/>
</dbReference>
<gene>
    <name evidence="3" type="ORF">Mal33_05860</name>
</gene>
<accession>A0A518ING7</accession>
<feature type="signal peptide" evidence="1">
    <location>
        <begin position="1"/>
        <end position="24"/>
    </location>
</feature>
<dbReference type="Pfam" id="PF13435">
    <property type="entry name" value="Cytochrome_C554"/>
    <property type="match status" value="1"/>
</dbReference>
<dbReference type="Gene3D" id="1.10.1130.10">
    <property type="entry name" value="Flavocytochrome C3, Chain A"/>
    <property type="match status" value="1"/>
</dbReference>
<evidence type="ECO:0000313" key="4">
    <source>
        <dbReference type="Proteomes" id="UP000316770"/>
    </source>
</evidence>
<feature type="chain" id="PRO_5021932594" description="Cytochrome c-552/4 domain-containing protein" evidence="1">
    <location>
        <begin position="25"/>
        <end position="360"/>
    </location>
</feature>
<protein>
    <recommendedName>
        <fullName evidence="2">Cytochrome c-552/4 domain-containing protein</fullName>
    </recommendedName>
</protein>
<dbReference type="AlphaFoldDB" id="A0A518ING7"/>
<organism evidence="3 4">
    <name type="scientific">Rosistilla oblonga</name>
    <dbReference type="NCBI Taxonomy" id="2527990"/>
    <lineage>
        <taxon>Bacteria</taxon>
        <taxon>Pseudomonadati</taxon>
        <taxon>Planctomycetota</taxon>
        <taxon>Planctomycetia</taxon>
        <taxon>Pirellulales</taxon>
        <taxon>Pirellulaceae</taxon>
        <taxon>Rosistilla</taxon>
    </lineage>
</organism>
<keyword evidence="4" id="KW-1185">Reference proteome</keyword>
<evidence type="ECO:0000313" key="3">
    <source>
        <dbReference type="EMBL" id="QDV54631.1"/>
    </source>
</evidence>
<dbReference type="InterPro" id="IPR036280">
    <property type="entry name" value="Multihaem_cyt_sf"/>
</dbReference>